<keyword evidence="4 7" id="KW-0378">Hydrolase</keyword>
<evidence type="ECO:0000256" key="1">
    <source>
        <dbReference type="ARBA" id="ARBA00001947"/>
    </source>
</evidence>
<dbReference type="InterPro" id="IPR037138">
    <property type="entry name" value="His_deacetylse_dom_sf"/>
</dbReference>
<evidence type="ECO:0000256" key="3">
    <source>
        <dbReference type="ARBA" id="ARBA00022723"/>
    </source>
</evidence>
<dbReference type="Pfam" id="PF00850">
    <property type="entry name" value="Hist_deacetyl"/>
    <property type="match status" value="1"/>
</dbReference>
<dbReference type="Proteomes" id="UP000290481">
    <property type="component" value="Unassembled WGS sequence"/>
</dbReference>
<comment type="caution">
    <text evidence="7">The sequence shown here is derived from an EMBL/GenBank/DDBJ whole genome shotgun (WGS) entry which is preliminary data.</text>
</comment>
<organism evidence="7 8">
    <name type="scientific">Pseudomonas azotoformans</name>
    <dbReference type="NCBI Taxonomy" id="47878"/>
    <lineage>
        <taxon>Bacteria</taxon>
        <taxon>Pseudomonadati</taxon>
        <taxon>Pseudomonadota</taxon>
        <taxon>Gammaproteobacteria</taxon>
        <taxon>Pseudomonadales</taxon>
        <taxon>Pseudomonadaceae</taxon>
        <taxon>Pseudomonas</taxon>
    </lineage>
</organism>
<dbReference type="PANTHER" id="PTHR10625:SF17">
    <property type="entry name" value="HISTONE DEACETYLASE 8"/>
    <property type="match status" value="1"/>
</dbReference>
<dbReference type="SUPFAM" id="SSF52768">
    <property type="entry name" value="Arginase/deacetylase"/>
    <property type="match status" value="1"/>
</dbReference>
<reference evidence="7 8" key="1">
    <citation type="submission" date="2017-03" db="EMBL/GenBank/DDBJ databases">
        <title>Pseudomonas azotoformans: Salt tolerant bacteria having multiple plant growth promoting attributes.</title>
        <authorList>
            <person name="Srivastava A.K."/>
            <person name="Sharma A."/>
            <person name="Srivastava A.K."/>
            <person name="Jamali H."/>
            <person name="Yadav J."/>
            <person name="Srivastava R."/>
            <person name="Kashyap P.L."/>
            <person name="Chakdar H."/>
            <person name="Saxena A.K."/>
        </authorList>
    </citation>
    <scope>NUCLEOTIDE SEQUENCE [LARGE SCALE GENOMIC DNA]</scope>
    <source>
        <strain evidence="7 8">SC 14</strain>
    </source>
</reference>
<dbReference type="GO" id="GO:0046872">
    <property type="term" value="F:metal ion binding"/>
    <property type="evidence" value="ECO:0007669"/>
    <property type="project" value="UniProtKB-KW"/>
</dbReference>
<dbReference type="InterPro" id="IPR023801">
    <property type="entry name" value="His_deacetylse_dom"/>
</dbReference>
<dbReference type="GO" id="GO:0040029">
    <property type="term" value="P:epigenetic regulation of gene expression"/>
    <property type="evidence" value="ECO:0007669"/>
    <property type="project" value="TreeGrafter"/>
</dbReference>
<dbReference type="GO" id="GO:0016787">
    <property type="term" value="F:hydrolase activity"/>
    <property type="evidence" value="ECO:0007669"/>
    <property type="project" value="UniProtKB-KW"/>
</dbReference>
<dbReference type="GeneID" id="86984311"/>
<dbReference type="Gene3D" id="3.40.800.20">
    <property type="entry name" value="Histone deacetylase domain"/>
    <property type="match status" value="1"/>
</dbReference>
<dbReference type="GO" id="GO:0004407">
    <property type="term" value="F:histone deacetylase activity"/>
    <property type="evidence" value="ECO:0007669"/>
    <property type="project" value="TreeGrafter"/>
</dbReference>
<feature type="domain" description="Histone deacetylase" evidence="6">
    <location>
        <begin position="30"/>
        <end position="333"/>
    </location>
</feature>
<dbReference type="EMBL" id="MZZJ01000003">
    <property type="protein sequence ID" value="RXE53319.1"/>
    <property type="molecule type" value="Genomic_DNA"/>
</dbReference>
<comment type="similarity">
    <text evidence="2">Belongs to the histone deacetylase family.</text>
</comment>
<dbReference type="RefSeq" id="WP_057975668.1">
    <property type="nucleotide sequence ID" value="NZ_MZZJ01000003.1"/>
</dbReference>
<keyword evidence="3" id="KW-0479">Metal-binding</keyword>
<evidence type="ECO:0000256" key="5">
    <source>
        <dbReference type="ARBA" id="ARBA00022833"/>
    </source>
</evidence>
<name>A0A4Q0HZE6_PSEAZ</name>
<gene>
    <name evidence="7" type="ORF">B4O85_07445</name>
</gene>
<evidence type="ECO:0000256" key="2">
    <source>
        <dbReference type="ARBA" id="ARBA00005947"/>
    </source>
</evidence>
<dbReference type="AlphaFoldDB" id="A0A4Q0HZE6"/>
<protein>
    <submittedName>
        <fullName evidence="7">Acetylpolyamine amidohydrolase</fullName>
    </submittedName>
</protein>
<comment type="cofactor">
    <cofactor evidence="1">
        <name>Zn(2+)</name>
        <dbReference type="ChEBI" id="CHEBI:29105"/>
    </cofactor>
</comment>
<evidence type="ECO:0000313" key="7">
    <source>
        <dbReference type="EMBL" id="RXE53319.1"/>
    </source>
</evidence>
<dbReference type="PANTHER" id="PTHR10625">
    <property type="entry name" value="HISTONE DEACETYLASE HDAC1-RELATED"/>
    <property type="match status" value="1"/>
</dbReference>
<keyword evidence="5" id="KW-0862">Zinc</keyword>
<dbReference type="InterPro" id="IPR023696">
    <property type="entry name" value="Ureohydrolase_dom_sf"/>
</dbReference>
<evidence type="ECO:0000313" key="8">
    <source>
        <dbReference type="Proteomes" id="UP000290481"/>
    </source>
</evidence>
<dbReference type="InterPro" id="IPR000286">
    <property type="entry name" value="HDACs"/>
</dbReference>
<dbReference type="CDD" id="cd10001">
    <property type="entry name" value="HDAC_classII_APAH"/>
    <property type="match status" value="1"/>
</dbReference>
<dbReference type="PRINTS" id="PR01270">
    <property type="entry name" value="HDASUPER"/>
</dbReference>
<proteinExistence type="inferred from homology"/>
<evidence type="ECO:0000259" key="6">
    <source>
        <dbReference type="Pfam" id="PF00850"/>
    </source>
</evidence>
<accession>A0A4Q0HZE6</accession>
<evidence type="ECO:0000256" key="4">
    <source>
        <dbReference type="ARBA" id="ARBA00022801"/>
    </source>
</evidence>
<sequence length="350" mass="38256">MKTFFHPEQLLHHPRSYYSRGQMRTPQEVPERARNLLLAAQTLGFDIQQPTDYGMDPLFAVHGGDYLAFLQEAHQRWKEIPEDWGDEVMSNIFVREPNALRGILAQAARYLADGSCPIGELTWRSAYWSAQSAIAAAGEILDGAPAAYALCRPPGHHARFDAAGGFCYINNAAVAAQALRQGFQRVAVLDTDMHHGQGIQEIFYDRDDVLYVSIHGDPTNFYPGVAGFGEEKGNGAGEGYNLNLPMPHGASEAVFFENLEQALAAVKDFSADVLVLSLGFDIYELDPQSKVAVTREGFARLGARIRALGLPCVIVQEGGYHLETLDSNAQAFFGAPAAWNALSGPSLKDV</sequence>